<keyword evidence="1" id="KW-0732">Signal</keyword>
<dbReference type="GO" id="GO:0006508">
    <property type="term" value="P:proteolysis"/>
    <property type="evidence" value="ECO:0007669"/>
    <property type="project" value="InterPro"/>
</dbReference>
<name>A0A149TEM4_9PROT</name>
<dbReference type="GO" id="GO:0004190">
    <property type="term" value="F:aspartic-type endopeptidase activity"/>
    <property type="evidence" value="ECO:0007669"/>
    <property type="project" value="InterPro"/>
</dbReference>
<feature type="chain" id="PRO_5007555507" description="Peptidase A2 domain-containing protein" evidence="1">
    <location>
        <begin position="22"/>
        <end position="326"/>
    </location>
</feature>
<dbReference type="STRING" id="318683.A0U94_02715"/>
<protein>
    <recommendedName>
        <fullName evidence="4">Peptidase A2 domain-containing protein</fullName>
    </recommendedName>
</protein>
<dbReference type="InterPro" id="IPR001969">
    <property type="entry name" value="Aspartic_peptidase_AS"/>
</dbReference>
<dbReference type="OrthoDB" id="2987847at2"/>
<evidence type="ECO:0000256" key="1">
    <source>
        <dbReference type="SAM" id="SignalP"/>
    </source>
</evidence>
<dbReference type="Proteomes" id="UP000075636">
    <property type="component" value="Unassembled WGS sequence"/>
</dbReference>
<dbReference type="InterPro" id="IPR021109">
    <property type="entry name" value="Peptidase_aspartic_dom_sf"/>
</dbReference>
<dbReference type="PATRIC" id="fig|318683.6.peg.386"/>
<evidence type="ECO:0000313" key="3">
    <source>
        <dbReference type="Proteomes" id="UP000075636"/>
    </source>
</evidence>
<dbReference type="AlphaFoldDB" id="A0A149TEM4"/>
<sequence length="326" mass="34773">MTGLWKLLVCLALCSVSSAHAASDGRVIPTAFEAGHFYATPRTLKGQTVRLLVDTGGGGMGILYIMKASALKRIGGQARPCRLPGFSFDGARMPPFTAATRLPAPAGPEACGAAATVVNTLPDLGYDGVLGAAYLSHFIWTFDYPAQRLIVESPSWQPDGHATHAPLVFARNSAGEWLSDFPAVTLTIDGEALSLLLDTGATALPTPSGAAAQHIATVNGIGVTSYIITSIFNRWHARHPDWPVVLNGDHLIPGTRLIRVPDVTIGTVHVGPVWFSERPDVNFGPERMSLWMGQTVVGAAGANVYRRFRVTVDYPHETLWMASPAP</sequence>
<reference evidence="2 3" key="1">
    <citation type="submission" date="2015-06" db="EMBL/GenBank/DDBJ databases">
        <title>Improved classification and identification of acetic acid bacteria using matrix-assisted laser desorption/ionization time-of-flight mass spectrometry; Gluconobacter nephelii and Gluconobacter uchimurae are later heterotypic synonyms of Gluconobacter japonicus and Gluconobacter oxydans, respectively.</title>
        <authorList>
            <person name="Li L."/>
            <person name="Cleenwerck I."/>
            <person name="De Vuyst L."/>
            <person name="Vandamme P."/>
        </authorList>
    </citation>
    <scope>NUCLEOTIDE SEQUENCE [LARGE SCALE GENOMIC DNA]</scope>
    <source>
        <strain evidence="2 3">LMG 1768</strain>
    </source>
</reference>
<feature type="signal peptide" evidence="1">
    <location>
        <begin position="1"/>
        <end position="21"/>
    </location>
</feature>
<evidence type="ECO:0000313" key="2">
    <source>
        <dbReference type="EMBL" id="KXV45935.1"/>
    </source>
</evidence>
<dbReference type="PROSITE" id="PS00141">
    <property type="entry name" value="ASP_PROTEASE"/>
    <property type="match status" value="1"/>
</dbReference>
<organism evidence="2 3">
    <name type="scientific">Gluconobacter albidus</name>
    <dbReference type="NCBI Taxonomy" id="318683"/>
    <lineage>
        <taxon>Bacteria</taxon>
        <taxon>Pseudomonadati</taxon>
        <taxon>Pseudomonadota</taxon>
        <taxon>Alphaproteobacteria</taxon>
        <taxon>Acetobacterales</taxon>
        <taxon>Acetobacteraceae</taxon>
        <taxon>Gluconobacter</taxon>
    </lineage>
</organism>
<proteinExistence type="predicted"/>
<dbReference type="RefSeq" id="WP_062110722.1">
    <property type="nucleotide sequence ID" value="NZ_LHZR01000114.1"/>
</dbReference>
<dbReference type="Gene3D" id="2.40.70.10">
    <property type="entry name" value="Acid Proteases"/>
    <property type="match status" value="1"/>
</dbReference>
<accession>A0A149TEM4</accession>
<dbReference type="EMBL" id="LHZR01000114">
    <property type="protein sequence ID" value="KXV45935.1"/>
    <property type="molecule type" value="Genomic_DNA"/>
</dbReference>
<evidence type="ECO:0008006" key="4">
    <source>
        <dbReference type="Google" id="ProtNLM"/>
    </source>
</evidence>
<gene>
    <name evidence="2" type="ORF">AD945_17450</name>
</gene>
<comment type="caution">
    <text evidence="2">The sequence shown here is derived from an EMBL/GenBank/DDBJ whole genome shotgun (WGS) entry which is preliminary data.</text>
</comment>